<comment type="caution">
    <text evidence="6">The sequence shown here is derived from an EMBL/GenBank/DDBJ whole genome shotgun (WGS) entry which is preliminary data.</text>
</comment>
<comment type="subcellular location">
    <subcellularLocation>
        <location evidence="1">Secreted</location>
    </subcellularLocation>
</comment>
<evidence type="ECO:0000256" key="4">
    <source>
        <dbReference type="ARBA" id="ARBA00022729"/>
    </source>
</evidence>
<evidence type="ECO:0000256" key="2">
    <source>
        <dbReference type="ARBA" id="ARBA00005679"/>
    </source>
</evidence>
<accession>A0ABD6ENK2</accession>
<evidence type="ECO:0000256" key="1">
    <source>
        <dbReference type="ARBA" id="ARBA00004613"/>
    </source>
</evidence>
<organism evidence="6 7">
    <name type="scientific">Gnathostoma spinigerum</name>
    <dbReference type="NCBI Taxonomy" id="75299"/>
    <lineage>
        <taxon>Eukaryota</taxon>
        <taxon>Metazoa</taxon>
        <taxon>Ecdysozoa</taxon>
        <taxon>Nematoda</taxon>
        <taxon>Chromadorea</taxon>
        <taxon>Rhabditida</taxon>
        <taxon>Spirurina</taxon>
        <taxon>Gnathostomatomorpha</taxon>
        <taxon>Gnathostomatoidea</taxon>
        <taxon>Gnathostomatidae</taxon>
        <taxon>Gnathostoma</taxon>
    </lineage>
</organism>
<dbReference type="PANTHER" id="PTHR13234">
    <property type="entry name" value="GAMMA-INTERFERON INDUCIBLE LYSOSOMAL THIOL REDUCTASE GILT"/>
    <property type="match status" value="1"/>
</dbReference>
<gene>
    <name evidence="6" type="ORF">AB6A40_007575</name>
</gene>
<proteinExistence type="inferred from homology"/>
<keyword evidence="5" id="KW-0325">Glycoprotein</keyword>
<dbReference type="InterPro" id="IPR004911">
    <property type="entry name" value="Interferon-induced_GILT"/>
</dbReference>
<evidence type="ECO:0000313" key="7">
    <source>
        <dbReference type="Proteomes" id="UP001608902"/>
    </source>
</evidence>
<evidence type="ECO:0000256" key="5">
    <source>
        <dbReference type="ARBA" id="ARBA00023180"/>
    </source>
</evidence>
<sequence length="267" mass="30704">MIFWLFAFGVVVDGFVPEDFRCDRIPPSLWCANGDMATLCGWKEMCDEFKSAMGGQRLKITLLYESKCIDCQEFITEVLYPKLYTQLKDDIEITLVPFGNAHIKNGTIICQHGADECRINKFESCVIQLITGVNAPLPYINCLEKLLMQRFSFEDASAKCFRSLGITKELQTKIWDCANGKMGDSLQYEAAKITNNVYPDSHMFVPWIVVNGASLKHMQYHLGTLPYIICEWFSPEHLPQYCLRPENNRTKNCLRKNNVPSIFDLYY</sequence>
<dbReference type="EMBL" id="JBGFUD010006221">
    <property type="protein sequence ID" value="MFH4980866.1"/>
    <property type="molecule type" value="Genomic_DNA"/>
</dbReference>
<dbReference type="GO" id="GO:0005576">
    <property type="term" value="C:extracellular region"/>
    <property type="evidence" value="ECO:0007669"/>
    <property type="project" value="UniProtKB-SubCell"/>
</dbReference>
<keyword evidence="7" id="KW-1185">Reference proteome</keyword>
<evidence type="ECO:0000313" key="6">
    <source>
        <dbReference type="EMBL" id="MFH4980866.1"/>
    </source>
</evidence>
<keyword evidence="4" id="KW-0732">Signal</keyword>
<protein>
    <recommendedName>
        <fullName evidence="8">Gamma interferon inducible lysosomal thiol reductase</fullName>
    </recommendedName>
</protein>
<reference evidence="6 7" key="1">
    <citation type="submission" date="2024-08" db="EMBL/GenBank/DDBJ databases">
        <title>Gnathostoma spinigerum genome.</title>
        <authorList>
            <person name="Gonzalez-Bertolin B."/>
            <person name="Monzon S."/>
            <person name="Zaballos A."/>
            <person name="Jimenez P."/>
            <person name="Dekumyoy P."/>
            <person name="Varona S."/>
            <person name="Cuesta I."/>
            <person name="Sumanam S."/>
            <person name="Adisakwattana P."/>
            <person name="Gasser R.B."/>
            <person name="Hernandez-Gonzalez A."/>
            <person name="Young N.D."/>
            <person name="Perteguer M.J."/>
        </authorList>
    </citation>
    <scope>NUCLEOTIDE SEQUENCE [LARGE SCALE GENOMIC DNA]</scope>
    <source>
        <strain evidence="6">AL3</strain>
        <tissue evidence="6">Liver</tissue>
    </source>
</reference>
<keyword evidence="3" id="KW-0964">Secreted</keyword>
<dbReference type="Proteomes" id="UP001608902">
    <property type="component" value="Unassembled WGS sequence"/>
</dbReference>
<dbReference type="Pfam" id="PF03227">
    <property type="entry name" value="GILT"/>
    <property type="match status" value="1"/>
</dbReference>
<dbReference type="AlphaFoldDB" id="A0ABD6ENK2"/>
<dbReference type="PANTHER" id="PTHR13234:SF8">
    <property type="entry name" value="GAMMA-INTERFERON-INDUCIBLE LYSOSOMAL THIOL REDUCTASE"/>
    <property type="match status" value="1"/>
</dbReference>
<comment type="similarity">
    <text evidence="2">Belongs to the GILT family.</text>
</comment>
<evidence type="ECO:0000256" key="3">
    <source>
        <dbReference type="ARBA" id="ARBA00022525"/>
    </source>
</evidence>
<name>A0ABD6ENK2_9BILA</name>
<evidence type="ECO:0008006" key="8">
    <source>
        <dbReference type="Google" id="ProtNLM"/>
    </source>
</evidence>